<gene>
    <name evidence="1" type="ORF">BA086_13615</name>
</gene>
<dbReference type="Proteomes" id="UP000885414">
    <property type="component" value="Unassembled WGS sequence"/>
</dbReference>
<comment type="caution">
    <text evidence="1">The sequence shown here is derived from an EMBL/GenBank/DDBJ whole genome shotgun (WGS) entry which is preliminary data.</text>
</comment>
<proteinExistence type="predicted"/>
<dbReference type="AlphaFoldDB" id="A0A402XFC2"/>
<sequence length="74" mass="8280">MPKVDMKCPFCAKIAPFKKHVPAVQGISVTAVSPEGTDSENDCKHCRLIRSIGLRIYVAFFVFRLTDITYCVLC</sequence>
<evidence type="ECO:0000313" key="1">
    <source>
        <dbReference type="EMBL" id="MIV64096.1"/>
    </source>
</evidence>
<organism evidence="1">
    <name type="scientific">Salmonella enterica</name>
    <name type="common">Salmonella choleraesuis</name>
    <dbReference type="NCBI Taxonomy" id="28901"/>
    <lineage>
        <taxon>Bacteria</taxon>
        <taxon>Pseudomonadati</taxon>
        <taxon>Pseudomonadota</taxon>
        <taxon>Gammaproteobacteria</taxon>
        <taxon>Enterobacterales</taxon>
        <taxon>Enterobacteriaceae</taxon>
        <taxon>Salmonella</taxon>
    </lineage>
</organism>
<dbReference type="EMBL" id="RSUZ01000013">
    <property type="protein sequence ID" value="MIV64096.1"/>
    <property type="molecule type" value="Genomic_DNA"/>
</dbReference>
<name>A0A402XFC2_SALER</name>
<protein>
    <submittedName>
        <fullName evidence="1">Uncharacterized protein</fullName>
    </submittedName>
</protein>
<reference evidence="1" key="1">
    <citation type="submission" date="2018-07" db="EMBL/GenBank/DDBJ databases">
        <authorList>
            <consortium name="GenomeTrakr network: Whole genome sequencing for foodborne pathogen traceback"/>
        </authorList>
    </citation>
    <scope>NUCLEOTIDE SEQUENCE [LARGE SCALE GENOMIC DNA]</scope>
    <source>
        <strain evidence="1">FDA00010322</strain>
    </source>
</reference>
<accession>A0A402XFC2</accession>